<evidence type="ECO:0000313" key="7">
    <source>
        <dbReference type="EMBL" id="MBB4688980.1"/>
    </source>
</evidence>
<comment type="caution">
    <text evidence="7">The sequence shown here is derived from an EMBL/GenBank/DDBJ whole genome shotgun (WGS) entry which is preliminary data.</text>
</comment>
<feature type="region of interest" description="Disordered" evidence="5">
    <location>
        <begin position="94"/>
        <end position="113"/>
    </location>
</feature>
<dbReference type="Pfam" id="PF00440">
    <property type="entry name" value="TetR_N"/>
    <property type="match status" value="1"/>
</dbReference>
<keyword evidence="8" id="KW-1185">Reference proteome</keyword>
<dbReference type="InterPro" id="IPR023772">
    <property type="entry name" value="DNA-bd_HTH_TetR-type_CS"/>
</dbReference>
<keyword evidence="1" id="KW-0805">Transcription regulation</keyword>
<dbReference type="InterPro" id="IPR041347">
    <property type="entry name" value="MftR_C"/>
</dbReference>
<dbReference type="AlphaFoldDB" id="A0A840J4K5"/>
<keyword evidence="3" id="KW-0804">Transcription</keyword>
<reference evidence="7 8" key="1">
    <citation type="submission" date="2020-08" db="EMBL/GenBank/DDBJ databases">
        <title>Sequencing the genomes of 1000 actinobacteria strains.</title>
        <authorList>
            <person name="Klenk H.-P."/>
        </authorList>
    </citation>
    <scope>NUCLEOTIDE SEQUENCE [LARGE SCALE GENOMIC DNA]</scope>
    <source>
        <strain evidence="7 8">DSM 45859</strain>
    </source>
</reference>
<feature type="domain" description="HTH tetR-type" evidence="6">
    <location>
        <begin position="13"/>
        <end position="73"/>
    </location>
</feature>
<dbReference type="SUPFAM" id="SSF46689">
    <property type="entry name" value="Homeodomain-like"/>
    <property type="match status" value="1"/>
</dbReference>
<sequence length="202" mass="21988">MTERPSLRERRRQETRRAISWAAIALAVDRGLGNVTIDDIAGEAGVSPRTVNNYFSSKAEAIVARQYDRAQGIADHLRARPADEPLWTALRQAAVGQHQEDREGDSAPPDPQWTEGVRLMLTEPALQGEFLKAGAATEQALTQAVAERLGADPDRDLRPLLIATAAGGAVRAAMAQWLRADPPVPFDTVLHQAFDQLAEVLP</sequence>
<dbReference type="RefSeq" id="WP_184783588.1">
    <property type="nucleotide sequence ID" value="NZ_JACHMG010000001.1"/>
</dbReference>
<gene>
    <name evidence="7" type="ORF">BJY18_006465</name>
</gene>
<dbReference type="PANTHER" id="PTHR30055">
    <property type="entry name" value="HTH-TYPE TRANSCRIPTIONAL REGULATOR RUTR"/>
    <property type="match status" value="1"/>
</dbReference>
<evidence type="ECO:0000256" key="1">
    <source>
        <dbReference type="ARBA" id="ARBA00023015"/>
    </source>
</evidence>
<dbReference type="InterPro" id="IPR009057">
    <property type="entry name" value="Homeodomain-like_sf"/>
</dbReference>
<evidence type="ECO:0000313" key="8">
    <source>
        <dbReference type="Proteomes" id="UP000581769"/>
    </source>
</evidence>
<evidence type="ECO:0000256" key="3">
    <source>
        <dbReference type="ARBA" id="ARBA00023163"/>
    </source>
</evidence>
<keyword evidence="2 4" id="KW-0238">DNA-binding</keyword>
<dbReference type="Gene3D" id="1.10.10.60">
    <property type="entry name" value="Homeodomain-like"/>
    <property type="match status" value="1"/>
</dbReference>
<dbReference type="Gene3D" id="1.10.357.10">
    <property type="entry name" value="Tetracycline Repressor, domain 2"/>
    <property type="match status" value="1"/>
</dbReference>
<evidence type="ECO:0000256" key="5">
    <source>
        <dbReference type="SAM" id="MobiDB-lite"/>
    </source>
</evidence>
<evidence type="ECO:0000256" key="4">
    <source>
        <dbReference type="PROSITE-ProRule" id="PRU00335"/>
    </source>
</evidence>
<dbReference type="PROSITE" id="PS50977">
    <property type="entry name" value="HTH_TETR_2"/>
    <property type="match status" value="1"/>
</dbReference>
<evidence type="ECO:0000259" key="6">
    <source>
        <dbReference type="PROSITE" id="PS50977"/>
    </source>
</evidence>
<accession>A0A840J4K5</accession>
<dbReference type="GO" id="GO:0003700">
    <property type="term" value="F:DNA-binding transcription factor activity"/>
    <property type="evidence" value="ECO:0007669"/>
    <property type="project" value="TreeGrafter"/>
</dbReference>
<name>A0A840J4K5_9PSEU</name>
<evidence type="ECO:0000256" key="2">
    <source>
        <dbReference type="ARBA" id="ARBA00023125"/>
    </source>
</evidence>
<feature type="DNA-binding region" description="H-T-H motif" evidence="4">
    <location>
        <begin position="36"/>
        <end position="55"/>
    </location>
</feature>
<dbReference type="EMBL" id="JACHMG010000001">
    <property type="protein sequence ID" value="MBB4688980.1"/>
    <property type="molecule type" value="Genomic_DNA"/>
</dbReference>
<dbReference type="Pfam" id="PF17754">
    <property type="entry name" value="TetR_C_14"/>
    <property type="match status" value="1"/>
</dbReference>
<dbReference type="GO" id="GO:0000976">
    <property type="term" value="F:transcription cis-regulatory region binding"/>
    <property type="evidence" value="ECO:0007669"/>
    <property type="project" value="TreeGrafter"/>
</dbReference>
<dbReference type="PROSITE" id="PS01081">
    <property type="entry name" value="HTH_TETR_1"/>
    <property type="match status" value="1"/>
</dbReference>
<dbReference type="InterPro" id="IPR001647">
    <property type="entry name" value="HTH_TetR"/>
</dbReference>
<dbReference type="InterPro" id="IPR050109">
    <property type="entry name" value="HTH-type_TetR-like_transc_reg"/>
</dbReference>
<organism evidence="7 8">
    <name type="scientific">Amycolatopsis jiangsuensis</name>
    <dbReference type="NCBI Taxonomy" id="1181879"/>
    <lineage>
        <taxon>Bacteria</taxon>
        <taxon>Bacillati</taxon>
        <taxon>Actinomycetota</taxon>
        <taxon>Actinomycetes</taxon>
        <taxon>Pseudonocardiales</taxon>
        <taxon>Pseudonocardiaceae</taxon>
        <taxon>Amycolatopsis</taxon>
    </lineage>
</organism>
<dbReference type="PANTHER" id="PTHR30055:SF238">
    <property type="entry name" value="MYCOFACTOCIN BIOSYNTHESIS TRANSCRIPTIONAL REGULATOR MFTR-RELATED"/>
    <property type="match status" value="1"/>
</dbReference>
<proteinExistence type="predicted"/>
<protein>
    <submittedName>
        <fullName evidence="7">AcrR family transcriptional regulator</fullName>
    </submittedName>
</protein>
<dbReference type="Proteomes" id="UP000581769">
    <property type="component" value="Unassembled WGS sequence"/>
</dbReference>